<keyword evidence="4" id="KW-0663">Pyridoxal phosphate</keyword>
<keyword evidence="3 9" id="KW-0808">Transferase</keyword>
<keyword evidence="7" id="KW-0804">Transcription</keyword>
<dbReference type="InterPro" id="IPR004839">
    <property type="entry name" value="Aminotransferase_I/II_large"/>
</dbReference>
<dbReference type="Pfam" id="PF00392">
    <property type="entry name" value="GntR"/>
    <property type="match status" value="1"/>
</dbReference>
<dbReference type="PANTHER" id="PTHR46577">
    <property type="entry name" value="HTH-TYPE TRANSCRIPTIONAL REGULATORY PROTEIN GABR"/>
    <property type="match status" value="1"/>
</dbReference>
<dbReference type="InterPro" id="IPR015421">
    <property type="entry name" value="PyrdxlP-dep_Trfase_major"/>
</dbReference>
<dbReference type="InterPro" id="IPR000524">
    <property type="entry name" value="Tscrpt_reg_HTH_GntR"/>
</dbReference>
<dbReference type="SMART" id="SM00345">
    <property type="entry name" value="HTH_GNTR"/>
    <property type="match status" value="1"/>
</dbReference>
<dbReference type="SUPFAM" id="SSF53383">
    <property type="entry name" value="PLP-dependent transferases"/>
    <property type="match status" value="1"/>
</dbReference>
<dbReference type="CDD" id="cd00609">
    <property type="entry name" value="AAT_like"/>
    <property type="match status" value="1"/>
</dbReference>
<gene>
    <name evidence="9" type="ORF">ABIA69_004496</name>
</gene>
<evidence type="ECO:0000256" key="5">
    <source>
        <dbReference type="ARBA" id="ARBA00023015"/>
    </source>
</evidence>
<evidence type="ECO:0000256" key="4">
    <source>
        <dbReference type="ARBA" id="ARBA00022898"/>
    </source>
</evidence>
<evidence type="ECO:0000256" key="6">
    <source>
        <dbReference type="ARBA" id="ARBA00023125"/>
    </source>
</evidence>
<dbReference type="Proteomes" id="UP001549363">
    <property type="component" value="Unassembled WGS sequence"/>
</dbReference>
<reference evidence="9 10" key="1">
    <citation type="submission" date="2024-06" db="EMBL/GenBank/DDBJ databases">
        <title>Sorghum-associated microbial communities from plants grown in Nebraska, USA.</title>
        <authorList>
            <person name="Schachtman D."/>
        </authorList>
    </citation>
    <scope>NUCLEOTIDE SEQUENCE [LARGE SCALE GENOMIC DNA]</scope>
    <source>
        <strain evidence="9 10">736</strain>
    </source>
</reference>
<name>A0ABV2PQS9_9BACI</name>
<evidence type="ECO:0000256" key="1">
    <source>
        <dbReference type="ARBA" id="ARBA00001933"/>
    </source>
</evidence>
<dbReference type="SUPFAM" id="SSF46785">
    <property type="entry name" value="Winged helix' DNA-binding domain"/>
    <property type="match status" value="1"/>
</dbReference>
<evidence type="ECO:0000313" key="10">
    <source>
        <dbReference type="Proteomes" id="UP001549363"/>
    </source>
</evidence>
<feature type="domain" description="HTH gntR-type" evidence="8">
    <location>
        <begin position="16"/>
        <end position="84"/>
    </location>
</feature>
<comment type="caution">
    <text evidence="9">The sequence shown here is derived from an EMBL/GenBank/DDBJ whole genome shotgun (WGS) entry which is preliminary data.</text>
</comment>
<dbReference type="Pfam" id="PF00155">
    <property type="entry name" value="Aminotran_1_2"/>
    <property type="match status" value="1"/>
</dbReference>
<evidence type="ECO:0000313" key="9">
    <source>
        <dbReference type="EMBL" id="MET4563302.1"/>
    </source>
</evidence>
<evidence type="ECO:0000259" key="8">
    <source>
        <dbReference type="PROSITE" id="PS50949"/>
    </source>
</evidence>
<accession>A0ABV2PQS9</accession>
<keyword evidence="3 9" id="KW-0032">Aminotransferase</keyword>
<dbReference type="InterPro" id="IPR036390">
    <property type="entry name" value="WH_DNA-bd_sf"/>
</dbReference>
<keyword evidence="10" id="KW-1185">Reference proteome</keyword>
<dbReference type="GO" id="GO:0008483">
    <property type="term" value="F:transaminase activity"/>
    <property type="evidence" value="ECO:0007669"/>
    <property type="project" value="UniProtKB-KW"/>
</dbReference>
<keyword evidence="5" id="KW-0805">Transcription regulation</keyword>
<dbReference type="CDD" id="cd07377">
    <property type="entry name" value="WHTH_GntR"/>
    <property type="match status" value="1"/>
</dbReference>
<dbReference type="Gene3D" id="1.10.10.10">
    <property type="entry name" value="Winged helix-like DNA-binding domain superfamily/Winged helix DNA-binding domain"/>
    <property type="match status" value="1"/>
</dbReference>
<dbReference type="EMBL" id="JBEPSB010000037">
    <property type="protein sequence ID" value="MET4563302.1"/>
    <property type="molecule type" value="Genomic_DNA"/>
</dbReference>
<protein>
    <submittedName>
        <fullName evidence="9">GntR family transcriptional regulator/MocR family aminotransferase</fullName>
    </submittedName>
</protein>
<dbReference type="InterPro" id="IPR036388">
    <property type="entry name" value="WH-like_DNA-bd_sf"/>
</dbReference>
<comment type="similarity">
    <text evidence="2">In the C-terminal section; belongs to the class-I pyridoxal-phosphate-dependent aminotransferase family.</text>
</comment>
<evidence type="ECO:0000256" key="3">
    <source>
        <dbReference type="ARBA" id="ARBA00022576"/>
    </source>
</evidence>
<dbReference type="Gene3D" id="3.40.640.10">
    <property type="entry name" value="Type I PLP-dependent aspartate aminotransferase-like (Major domain)"/>
    <property type="match status" value="1"/>
</dbReference>
<evidence type="ECO:0000256" key="2">
    <source>
        <dbReference type="ARBA" id="ARBA00005384"/>
    </source>
</evidence>
<comment type="cofactor">
    <cofactor evidence="1">
        <name>pyridoxal 5'-phosphate</name>
        <dbReference type="ChEBI" id="CHEBI:597326"/>
    </cofactor>
</comment>
<dbReference type="InterPro" id="IPR015424">
    <property type="entry name" value="PyrdxlP-dep_Trfase"/>
</dbReference>
<keyword evidence="6" id="KW-0238">DNA-binding</keyword>
<dbReference type="InterPro" id="IPR051446">
    <property type="entry name" value="HTH_trans_reg/aminotransferase"/>
</dbReference>
<dbReference type="PROSITE" id="PS50949">
    <property type="entry name" value="HTH_GNTR"/>
    <property type="match status" value="1"/>
</dbReference>
<sequence>MNMDMLLFELEKDGGKPLYDQLYSGIKEAIITKKIAVGEKLPSKRKLADFLNISQTTIEIAYAQLLAEGYIMSKSRVGYFVEEIDDLPYIQPDTTAFINEQPKKKSFNIDFNPGSIDIDAFPFQTWRKYARDLFDDASKELLLTGEPQGEPALRTEIANYLYQSRGVVCSPEQIVIGSGTEQLLPMILRLFSEDTCFALENPGYPTVHRMFSQYKRKVLPIAVDDEGIVIHALEKTSADVVYITPSHQFPTGAVLSATRRAQALNWAAQSPSRYIIEDDYDSEFRYTGKPIPALQALDRNDKVIYMSTFTKSLMPSLRVAYFVLPPKLLATYNDVFNYYSSTVPRFDQHIVANFMRDGHFSKHLNRMRKVYRKKHDKLTTILENYSSQVKMTGEQAGMHVLLNVQHPLSEQQLQQHANNAGIGIYPLSDYRLDGLLSTQVQFLLGFGGIPVHQIEASIERLMDCWNIPKITLMADNH</sequence>
<evidence type="ECO:0000256" key="7">
    <source>
        <dbReference type="ARBA" id="ARBA00023163"/>
    </source>
</evidence>
<dbReference type="PANTHER" id="PTHR46577:SF1">
    <property type="entry name" value="HTH-TYPE TRANSCRIPTIONAL REGULATORY PROTEIN GABR"/>
    <property type="match status" value="1"/>
</dbReference>
<organism evidence="9 10">
    <name type="scientific">Lysinibacillus parviboronicapiens</name>
    <dbReference type="NCBI Taxonomy" id="436516"/>
    <lineage>
        <taxon>Bacteria</taxon>
        <taxon>Bacillati</taxon>
        <taxon>Bacillota</taxon>
        <taxon>Bacilli</taxon>
        <taxon>Bacillales</taxon>
        <taxon>Bacillaceae</taxon>
        <taxon>Lysinibacillus</taxon>
    </lineage>
</organism>
<proteinExistence type="inferred from homology"/>